<name>A0ABV9DM64_9BACI</name>
<dbReference type="InterPro" id="IPR023214">
    <property type="entry name" value="HAD_sf"/>
</dbReference>
<dbReference type="Pfam" id="PF13344">
    <property type="entry name" value="Hydrolase_6"/>
    <property type="match status" value="1"/>
</dbReference>
<gene>
    <name evidence="7" type="ORF">ACFO3D_10525</name>
</gene>
<dbReference type="EC" id="3.1.3.-" evidence="6"/>
<keyword evidence="3 6" id="KW-0479">Metal-binding</keyword>
<organism evidence="7 8">
    <name type="scientific">Virgibacillus kekensis</name>
    <dbReference type="NCBI Taxonomy" id="202261"/>
    <lineage>
        <taxon>Bacteria</taxon>
        <taxon>Bacillati</taxon>
        <taxon>Bacillota</taxon>
        <taxon>Bacilli</taxon>
        <taxon>Bacillales</taxon>
        <taxon>Bacillaceae</taxon>
        <taxon>Virgibacillus</taxon>
    </lineage>
</organism>
<dbReference type="SFLD" id="SFLDG01139">
    <property type="entry name" value="C2.A:_Pyridoxal_Phosphate_Phos"/>
    <property type="match status" value="1"/>
</dbReference>
<dbReference type="Gene3D" id="3.40.50.1000">
    <property type="entry name" value="HAD superfamily/HAD-like"/>
    <property type="match status" value="2"/>
</dbReference>
<dbReference type="NCBIfam" id="TIGR01457">
    <property type="entry name" value="HAD-SF-IIA-hyp2"/>
    <property type="match status" value="1"/>
</dbReference>
<dbReference type="NCBIfam" id="TIGR01549">
    <property type="entry name" value="HAD-SF-IA-v1"/>
    <property type="match status" value="1"/>
</dbReference>
<dbReference type="InterPro" id="IPR006354">
    <property type="entry name" value="HAD-SF_hydro_IIA_hyp1"/>
</dbReference>
<protein>
    <recommendedName>
        <fullName evidence="6">Acid sugar phosphatase</fullName>
        <ecNumber evidence="6">3.1.3.-</ecNumber>
    </recommendedName>
</protein>
<evidence type="ECO:0000256" key="2">
    <source>
        <dbReference type="ARBA" id="ARBA00006696"/>
    </source>
</evidence>
<dbReference type="Proteomes" id="UP001595989">
    <property type="component" value="Unassembled WGS sequence"/>
</dbReference>
<dbReference type="PANTHER" id="PTHR19288">
    <property type="entry name" value="4-NITROPHENYLPHOSPHATASE-RELATED"/>
    <property type="match status" value="1"/>
</dbReference>
<comment type="cofactor">
    <cofactor evidence="1 6">
        <name>Mg(2+)</name>
        <dbReference type="ChEBI" id="CHEBI:18420"/>
    </cofactor>
</comment>
<dbReference type="SFLD" id="SFLDS00003">
    <property type="entry name" value="Haloacid_Dehalogenase"/>
    <property type="match status" value="1"/>
</dbReference>
<dbReference type="InterPro" id="IPR036412">
    <property type="entry name" value="HAD-like_sf"/>
</dbReference>
<dbReference type="CDD" id="cd07530">
    <property type="entry name" value="HAD_Pase_UmpH-like"/>
    <property type="match status" value="1"/>
</dbReference>
<dbReference type="NCBIfam" id="TIGR01460">
    <property type="entry name" value="HAD-SF-IIA"/>
    <property type="match status" value="1"/>
</dbReference>
<evidence type="ECO:0000256" key="4">
    <source>
        <dbReference type="ARBA" id="ARBA00022801"/>
    </source>
</evidence>
<evidence type="ECO:0000313" key="7">
    <source>
        <dbReference type="EMBL" id="MFC4558643.1"/>
    </source>
</evidence>
<dbReference type="InterPro" id="IPR006439">
    <property type="entry name" value="HAD-SF_hydro_IA"/>
</dbReference>
<dbReference type="PANTHER" id="PTHR19288:SF46">
    <property type="entry name" value="HALOACID DEHALOGENASE-LIKE HYDROLASE DOMAIN-CONTAINING PROTEIN 2"/>
    <property type="match status" value="1"/>
</dbReference>
<sequence>MKQYNAYLIDLDGTMYRGSEKIESASRFVRKLKEKGIPYLFLTNNSSSTQEQVSQKLESMDIDSTPEHVFTSSMATAKFIKSKKENARCFVIGEEGLKDALQREGHTLTDEACDFVVVGIDRDINYEKLSIACLAVRNGAEFISTNGDVALPTERGLEPGNGALTSVITVSTGQEPTFIGKPEEIIMEQALETIGVSREETLMVGDNYHTDILAGLNAGVDTLMVFTGVTPFENYGTLERKPTYYVKDLAEWMENI</sequence>
<dbReference type="Pfam" id="PF13242">
    <property type="entry name" value="Hydrolase_like"/>
    <property type="match status" value="1"/>
</dbReference>
<accession>A0ABV9DM64</accession>
<evidence type="ECO:0000256" key="6">
    <source>
        <dbReference type="PIRNR" id="PIRNR000915"/>
    </source>
</evidence>
<evidence type="ECO:0000256" key="3">
    <source>
        <dbReference type="ARBA" id="ARBA00022723"/>
    </source>
</evidence>
<dbReference type="EMBL" id="JBHSFU010000005">
    <property type="protein sequence ID" value="MFC4558643.1"/>
    <property type="molecule type" value="Genomic_DNA"/>
</dbReference>
<dbReference type="GO" id="GO:0016787">
    <property type="term" value="F:hydrolase activity"/>
    <property type="evidence" value="ECO:0007669"/>
    <property type="project" value="UniProtKB-KW"/>
</dbReference>
<evidence type="ECO:0000313" key="8">
    <source>
        <dbReference type="Proteomes" id="UP001595989"/>
    </source>
</evidence>
<keyword evidence="5 6" id="KW-0460">Magnesium</keyword>
<dbReference type="InterPro" id="IPR006357">
    <property type="entry name" value="HAD-SF_hydro_IIA"/>
</dbReference>
<keyword evidence="4 7" id="KW-0378">Hydrolase</keyword>
<comment type="function">
    <text evidence="6">Catalyzes the dephosphorylation of 2-6 carbon acid sugars in vitro.</text>
</comment>
<keyword evidence="8" id="KW-1185">Reference proteome</keyword>
<dbReference type="SUPFAM" id="SSF56784">
    <property type="entry name" value="HAD-like"/>
    <property type="match status" value="1"/>
</dbReference>
<reference evidence="8" key="1">
    <citation type="journal article" date="2019" name="Int. J. Syst. Evol. Microbiol.">
        <title>The Global Catalogue of Microorganisms (GCM) 10K type strain sequencing project: providing services to taxonomists for standard genome sequencing and annotation.</title>
        <authorList>
            <consortium name="The Broad Institute Genomics Platform"/>
            <consortium name="The Broad Institute Genome Sequencing Center for Infectious Disease"/>
            <person name="Wu L."/>
            <person name="Ma J."/>
        </authorList>
    </citation>
    <scope>NUCLEOTIDE SEQUENCE [LARGE SCALE GENOMIC DNA]</scope>
    <source>
        <strain evidence="8">CGMCC 4.7426</strain>
    </source>
</reference>
<evidence type="ECO:0000256" key="5">
    <source>
        <dbReference type="ARBA" id="ARBA00022842"/>
    </source>
</evidence>
<dbReference type="PIRSF" id="PIRSF000915">
    <property type="entry name" value="PGP-type_phosphatase"/>
    <property type="match status" value="1"/>
</dbReference>
<comment type="caution">
    <text evidence="7">The sequence shown here is derived from an EMBL/GenBank/DDBJ whole genome shotgun (WGS) entry which is preliminary data.</text>
</comment>
<comment type="similarity">
    <text evidence="2 6">Belongs to the HAD-like hydrolase superfamily. NagD family.</text>
</comment>
<proteinExistence type="inferred from homology"/>
<dbReference type="RefSeq" id="WP_390295831.1">
    <property type="nucleotide sequence ID" value="NZ_JBHSFU010000005.1"/>
</dbReference>
<evidence type="ECO:0000256" key="1">
    <source>
        <dbReference type="ARBA" id="ARBA00001946"/>
    </source>
</evidence>